<evidence type="ECO:0000313" key="1">
    <source>
        <dbReference type="EMBL" id="KAJ1204608.1"/>
    </source>
</evidence>
<comment type="caution">
    <text evidence="1">The sequence shown here is derived from an EMBL/GenBank/DDBJ whole genome shotgun (WGS) entry which is preliminary data.</text>
</comment>
<dbReference type="AlphaFoldDB" id="A0AAV7VWA2"/>
<dbReference type="Proteomes" id="UP001066276">
    <property type="component" value="Chromosome 1_2"/>
</dbReference>
<proteinExistence type="predicted"/>
<reference evidence="1" key="1">
    <citation type="journal article" date="2022" name="bioRxiv">
        <title>Sequencing and chromosome-scale assembly of the giantPleurodeles waltlgenome.</title>
        <authorList>
            <person name="Brown T."/>
            <person name="Elewa A."/>
            <person name="Iarovenko S."/>
            <person name="Subramanian E."/>
            <person name="Araus A.J."/>
            <person name="Petzold A."/>
            <person name="Susuki M."/>
            <person name="Suzuki K.-i.T."/>
            <person name="Hayashi T."/>
            <person name="Toyoda A."/>
            <person name="Oliveira C."/>
            <person name="Osipova E."/>
            <person name="Leigh N.D."/>
            <person name="Simon A."/>
            <person name="Yun M.H."/>
        </authorList>
    </citation>
    <scope>NUCLEOTIDE SEQUENCE</scope>
    <source>
        <strain evidence="1">20211129_DDA</strain>
        <tissue evidence="1">Liver</tissue>
    </source>
</reference>
<dbReference type="EMBL" id="JANPWB010000002">
    <property type="protein sequence ID" value="KAJ1204608.1"/>
    <property type="molecule type" value="Genomic_DNA"/>
</dbReference>
<protein>
    <submittedName>
        <fullName evidence="1">Uncharacterized protein</fullName>
    </submittedName>
</protein>
<keyword evidence="2" id="KW-1185">Reference proteome</keyword>
<name>A0AAV7VWA2_PLEWA</name>
<organism evidence="1 2">
    <name type="scientific">Pleurodeles waltl</name>
    <name type="common">Iberian ribbed newt</name>
    <dbReference type="NCBI Taxonomy" id="8319"/>
    <lineage>
        <taxon>Eukaryota</taxon>
        <taxon>Metazoa</taxon>
        <taxon>Chordata</taxon>
        <taxon>Craniata</taxon>
        <taxon>Vertebrata</taxon>
        <taxon>Euteleostomi</taxon>
        <taxon>Amphibia</taxon>
        <taxon>Batrachia</taxon>
        <taxon>Caudata</taxon>
        <taxon>Salamandroidea</taxon>
        <taxon>Salamandridae</taxon>
        <taxon>Pleurodelinae</taxon>
        <taxon>Pleurodeles</taxon>
    </lineage>
</organism>
<evidence type="ECO:0000313" key="2">
    <source>
        <dbReference type="Proteomes" id="UP001066276"/>
    </source>
</evidence>
<accession>A0AAV7VWA2</accession>
<sequence>MVLSRKPYREGENPLFAWNMLTVLHHSDPLLLATRLGLLVHVPGDVGFTCLYEVGGPVSVAGRPRVP</sequence>
<gene>
    <name evidence="1" type="ORF">NDU88_000053</name>
</gene>